<evidence type="ECO:0000313" key="1">
    <source>
        <dbReference type="EMBL" id="AND67852.1"/>
    </source>
</evidence>
<evidence type="ECO:0000313" key="2">
    <source>
        <dbReference type="Proteomes" id="UP000077255"/>
    </source>
</evidence>
<sequence length="43" mass="4626">MGKKSSGHASSMLTTPIAQISTQLPNRLRSSRVSILNDMAALR</sequence>
<keyword evidence="2" id="KW-1185">Reference proteome</keyword>
<reference evidence="1 2" key="1">
    <citation type="submission" date="2016-02" db="EMBL/GenBank/DDBJ databases">
        <title>Complete genome sequencing and analysis of ATSB10, Dyella thiooxydans isolated from rhizosphere soil of sunflower (Helianthus annuus L.).</title>
        <authorList>
            <person name="Lee Y."/>
            <person name="Hwangbo K."/>
            <person name="Chung H."/>
            <person name="Yoo J."/>
            <person name="Kim K.Y."/>
            <person name="Sa T.M."/>
            <person name="Um Y."/>
            <person name="Madhaiyan M."/>
        </authorList>
    </citation>
    <scope>NUCLEOTIDE SEQUENCE [LARGE SCALE GENOMIC DNA]</scope>
    <source>
        <strain evidence="1 2">ATSB10</strain>
    </source>
</reference>
<proteinExistence type="predicted"/>
<name>A0A160MYV7_9GAMM</name>
<dbReference type="Proteomes" id="UP000077255">
    <property type="component" value="Chromosome"/>
</dbReference>
<organism evidence="1 2">
    <name type="scientific">Dyella thiooxydans</name>
    <dbReference type="NCBI Taxonomy" id="445710"/>
    <lineage>
        <taxon>Bacteria</taxon>
        <taxon>Pseudomonadati</taxon>
        <taxon>Pseudomonadota</taxon>
        <taxon>Gammaproteobacteria</taxon>
        <taxon>Lysobacterales</taxon>
        <taxon>Rhodanobacteraceae</taxon>
        <taxon>Dyella</taxon>
    </lineage>
</organism>
<dbReference type="AlphaFoldDB" id="A0A160MYV7"/>
<dbReference type="KEGG" id="dtx:ATSB10_03980"/>
<gene>
    <name evidence="1" type="ORF">ATSB10_03980</name>
</gene>
<dbReference type="PATRIC" id="fig|445710.3.peg.397"/>
<dbReference type="EMBL" id="CP014841">
    <property type="protein sequence ID" value="AND67852.1"/>
    <property type="molecule type" value="Genomic_DNA"/>
</dbReference>
<accession>A0A160MYV7</accession>
<protein>
    <submittedName>
        <fullName evidence="1">Uncharacterized protein</fullName>
    </submittedName>
</protein>